<dbReference type="InterPro" id="IPR043502">
    <property type="entry name" value="DNA/RNA_pol_sf"/>
</dbReference>
<name>A0AA38I171_9CUCU</name>
<comment type="caution">
    <text evidence="2">The sequence shown here is derived from an EMBL/GenBank/DDBJ whole genome shotgun (WGS) entry which is preliminary data.</text>
</comment>
<evidence type="ECO:0000259" key="1">
    <source>
        <dbReference type="PROSITE" id="PS50878"/>
    </source>
</evidence>
<gene>
    <name evidence="2" type="ORF">Zmor_024791</name>
</gene>
<dbReference type="CDD" id="cd01650">
    <property type="entry name" value="RT_nLTR_like"/>
    <property type="match status" value="1"/>
</dbReference>
<dbReference type="SUPFAM" id="SSF56672">
    <property type="entry name" value="DNA/RNA polymerases"/>
    <property type="match status" value="1"/>
</dbReference>
<sequence>MSRDDVRANIILLYKSGDPADPKNYRPIALLNTDYKLITKVINTCVKRAVTQVLPREQMARAGVWGTLHGLLLDKAATQTSRLRRREHHSAWYDFSKAFDTVAHGKLRSLVDTLPIPMMMRTVVQDAMSKWNLQLFPPGEAPIQIPVRRGVYQGDSLSPMLFVLVTASIIKRIKEDPQIARLSLGKHLIVAYMDDIKCHAPNNRSTRAIMAMLEESARALGLELNLGKCGHYCRLQKADEEGGDDDDLIPAVKNGYKYLGLIQTERDSPENFNILEEKILAKAEEILSSNLTTAQKRRIFNSCVIPAAVYVTGNIMPNSSVQGTLRACRALDLKIRKHMVAENIKTLPTSNQRAYLPHSIGGLGFRSIETETEIQYARRYAYLTYHPELTDILEQYKTLDAARCRTPLSDFRHIAEKYNLEIPVEENWRDLATRLVEGIRAANLEVRMQDWGKALQYPRLVLRERDSISFPAAEYFRTNSSKLSMINAAAEEQITQFRATPGRRLAEDRRCRRGCPAEETAYHVVTSCRTTSYTARHDQAVYWLLRTLLEALSAPDEVRRRLQFGRAMLNAEFDAPLGPVRIRAGQAILTGVPLHHNKPDVMVQVLARVPSTYIFEVSIPHLQNYRTQEGIKRTKYGRNSVAEISHLNYQTIGRDLNLVDQLAHLHRCRVHLGLFIVGCYGEVLNTDEQQRFARLLGSLGVKNYEVKALYQKAAYSVITETTKILCRHMGR</sequence>
<dbReference type="AlphaFoldDB" id="A0AA38I171"/>
<dbReference type="PROSITE" id="PS50878">
    <property type="entry name" value="RT_POL"/>
    <property type="match status" value="1"/>
</dbReference>
<evidence type="ECO:0000313" key="3">
    <source>
        <dbReference type="Proteomes" id="UP001168821"/>
    </source>
</evidence>
<reference evidence="2" key="1">
    <citation type="journal article" date="2023" name="G3 (Bethesda)">
        <title>Whole genome assemblies of Zophobas morio and Tenebrio molitor.</title>
        <authorList>
            <person name="Kaur S."/>
            <person name="Stinson S.A."/>
            <person name="diCenzo G.C."/>
        </authorList>
    </citation>
    <scope>NUCLEOTIDE SEQUENCE</scope>
    <source>
        <strain evidence="2">QUZm001</strain>
    </source>
</reference>
<organism evidence="2 3">
    <name type="scientific">Zophobas morio</name>
    <dbReference type="NCBI Taxonomy" id="2755281"/>
    <lineage>
        <taxon>Eukaryota</taxon>
        <taxon>Metazoa</taxon>
        <taxon>Ecdysozoa</taxon>
        <taxon>Arthropoda</taxon>
        <taxon>Hexapoda</taxon>
        <taxon>Insecta</taxon>
        <taxon>Pterygota</taxon>
        <taxon>Neoptera</taxon>
        <taxon>Endopterygota</taxon>
        <taxon>Coleoptera</taxon>
        <taxon>Polyphaga</taxon>
        <taxon>Cucujiformia</taxon>
        <taxon>Tenebrionidae</taxon>
        <taxon>Zophobas</taxon>
    </lineage>
</organism>
<evidence type="ECO:0000313" key="2">
    <source>
        <dbReference type="EMBL" id="KAJ3647265.1"/>
    </source>
</evidence>
<dbReference type="PANTHER" id="PTHR35450:SF2">
    <property type="entry name" value="REVERSE TRANSCRIPTASE DOMAIN-CONTAINING PROTEIN"/>
    <property type="match status" value="1"/>
</dbReference>
<dbReference type="InterPro" id="IPR000477">
    <property type="entry name" value="RT_dom"/>
</dbReference>
<protein>
    <recommendedName>
        <fullName evidence="1">Reverse transcriptase domain-containing protein</fullName>
    </recommendedName>
</protein>
<dbReference type="EMBL" id="JALNTZ010000007">
    <property type="protein sequence ID" value="KAJ3647265.1"/>
    <property type="molecule type" value="Genomic_DNA"/>
</dbReference>
<dbReference type="Pfam" id="PF00078">
    <property type="entry name" value="RVT_1"/>
    <property type="match status" value="1"/>
</dbReference>
<proteinExistence type="predicted"/>
<feature type="domain" description="Reverse transcriptase" evidence="1">
    <location>
        <begin position="1"/>
        <end position="263"/>
    </location>
</feature>
<accession>A0AA38I171</accession>
<keyword evidence="3" id="KW-1185">Reference proteome</keyword>
<dbReference type="GO" id="GO:0071897">
    <property type="term" value="P:DNA biosynthetic process"/>
    <property type="evidence" value="ECO:0007669"/>
    <property type="project" value="UniProtKB-ARBA"/>
</dbReference>
<dbReference type="Proteomes" id="UP001168821">
    <property type="component" value="Unassembled WGS sequence"/>
</dbReference>
<dbReference type="PANTHER" id="PTHR35450">
    <property type="entry name" value="REVERSE TRANSCRIPTASE DOMAIN-CONTAINING PROTEIN"/>
    <property type="match status" value="1"/>
</dbReference>